<evidence type="ECO:0000313" key="4">
    <source>
        <dbReference type="EMBL" id="MCP1726354.1"/>
    </source>
</evidence>
<dbReference type="Pfam" id="PF13767">
    <property type="entry name" value="DUF4168"/>
    <property type="match status" value="1"/>
</dbReference>
<evidence type="ECO:0000256" key="2">
    <source>
        <dbReference type="SAM" id="SignalP"/>
    </source>
</evidence>
<feature type="region of interest" description="Disordered" evidence="1">
    <location>
        <begin position="24"/>
        <end position="49"/>
    </location>
</feature>
<dbReference type="InterPro" id="IPR025433">
    <property type="entry name" value="DUF4168"/>
</dbReference>
<comment type="caution">
    <text evidence="4">The sequence shown here is derived from an EMBL/GenBank/DDBJ whole genome shotgun (WGS) entry which is preliminary data.</text>
</comment>
<keyword evidence="2" id="KW-0732">Signal</keyword>
<evidence type="ECO:0000313" key="5">
    <source>
        <dbReference type="Proteomes" id="UP001523550"/>
    </source>
</evidence>
<evidence type="ECO:0000259" key="3">
    <source>
        <dbReference type="Pfam" id="PF13767"/>
    </source>
</evidence>
<dbReference type="EMBL" id="JALJYF010000001">
    <property type="protein sequence ID" value="MCP1726354.1"/>
    <property type="molecule type" value="Genomic_DNA"/>
</dbReference>
<keyword evidence="5" id="KW-1185">Reference proteome</keyword>
<proteinExistence type="predicted"/>
<gene>
    <name evidence="4" type="ORF">J2T60_000319</name>
</gene>
<feature type="compositionally biased region" description="Acidic residues" evidence="1">
    <location>
        <begin position="38"/>
        <end position="49"/>
    </location>
</feature>
<organism evidence="4 5">
    <name type="scientific">Natronospira proteinivora</name>
    <dbReference type="NCBI Taxonomy" id="1807133"/>
    <lineage>
        <taxon>Bacteria</taxon>
        <taxon>Pseudomonadati</taxon>
        <taxon>Pseudomonadota</taxon>
        <taxon>Gammaproteobacteria</taxon>
        <taxon>Natronospirales</taxon>
        <taxon>Natronospiraceae</taxon>
        <taxon>Natronospira</taxon>
    </lineage>
</organism>
<evidence type="ECO:0000256" key="1">
    <source>
        <dbReference type="SAM" id="MobiDB-lite"/>
    </source>
</evidence>
<reference evidence="4 5" key="1">
    <citation type="submission" date="2022-03" db="EMBL/GenBank/DDBJ databases">
        <title>Genomic Encyclopedia of Type Strains, Phase III (KMG-III): the genomes of soil and plant-associated and newly described type strains.</title>
        <authorList>
            <person name="Whitman W."/>
        </authorList>
    </citation>
    <scope>NUCLEOTIDE SEQUENCE [LARGE SCALE GENOMIC DNA]</scope>
    <source>
        <strain evidence="4 5">BSker1</strain>
    </source>
</reference>
<feature type="domain" description="DUF4168" evidence="3">
    <location>
        <begin position="56"/>
        <end position="132"/>
    </location>
</feature>
<dbReference type="Proteomes" id="UP001523550">
    <property type="component" value="Unassembled WGS sequence"/>
</dbReference>
<sequence length="142" mass="15532">MKMPSLIILIVGIGLMGAPALQAQQAPETQDQAGDIEPLPEESTADEEVSLDIDVSEEDAKRFAQAYEQVNAIRDEYAEKTQGLEDEDAVAEARQEAQSLKLSAVEDTGLNLDEYNAIRSASRADTDIHEKIMSEVAAIRRD</sequence>
<dbReference type="RefSeq" id="WP_253444502.1">
    <property type="nucleotide sequence ID" value="NZ_JALJYF010000001.1"/>
</dbReference>
<protein>
    <recommendedName>
        <fullName evidence="3">DUF4168 domain-containing protein</fullName>
    </recommendedName>
</protein>
<name>A0ABT1G4X9_9GAMM</name>
<feature type="signal peptide" evidence="2">
    <location>
        <begin position="1"/>
        <end position="23"/>
    </location>
</feature>
<accession>A0ABT1G4X9</accession>
<feature type="chain" id="PRO_5047096806" description="DUF4168 domain-containing protein" evidence="2">
    <location>
        <begin position="24"/>
        <end position="142"/>
    </location>
</feature>